<protein>
    <submittedName>
        <fullName evidence="2">Uncharacterized protein</fullName>
    </submittedName>
</protein>
<feature type="compositionally biased region" description="Polar residues" evidence="1">
    <location>
        <begin position="331"/>
        <end position="341"/>
    </location>
</feature>
<evidence type="ECO:0000313" key="2">
    <source>
        <dbReference type="EMBL" id="CAD9288190.1"/>
    </source>
</evidence>
<accession>A0A7S1V502</accession>
<gene>
    <name evidence="2" type="ORF">GOCE00092_LOCUS15572</name>
</gene>
<feature type="compositionally biased region" description="Basic residues" evidence="1">
    <location>
        <begin position="364"/>
        <end position="381"/>
    </location>
</feature>
<feature type="region of interest" description="Disordered" evidence="1">
    <location>
        <begin position="153"/>
        <end position="524"/>
    </location>
</feature>
<feature type="compositionally biased region" description="Polar residues" evidence="1">
    <location>
        <begin position="302"/>
        <end position="321"/>
    </location>
</feature>
<dbReference type="EMBL" id="HBGK01029871">
    <property type="protein sequence ID" value="CAD9288190.1"/>
    <property type="molecule type" value="Transcribed_RNA"/>
</dbReference>
<reference evidence="2" key="1">
    <citation type="submission" date="2021-01" db="EMBL/GenBank/DDBJ databases">
        <authorList>
            <person name="Corre E."/>
            <person name="Pelletier E."/>
            <person name="Niang G."/>
            <person name="Scheremetjew M."/>
            <person name="Finn R."/>
            <person name="Kale V."/>
            <person name="Holt S."/>
            <person name="Cochrane G."/>
            <person name="Meng A."/>
            <person name="Brown T."/>
            <person name="Cohen L."/>
        </authorList>
    </citation>
    <scope>NUCLEOTIDE SEQUENCE</scope>
    <source>
        <strain evidence="2">CCMP 410</strain>
    </source>
</reference>
<dbReference type="AlphaFoldDB" id="A0A7S1V502"/>
<feature type="region of interest" description="Disordered" evidence="1">
    <location>
        <begin position="1"/>
        <end position="82"/>
    </location>
</feature>
<feature type="compositionally biased region" description="Polar residues" evidence="1">
    <location>
        <begin position="486"/>
        <end position="503"/>
    </location>
</feature>
<proteinExistence type="predicted"/>
<evidence type="ECO:0000256" key="1">
    <source>
        <dbReference type="SAM" id="MobiDB-lite"/>
    </source>
</evidence>
<feature type="compositionally biased region" description="Polar residues" evidence="1">
    <location>
        <begin position="246"/>
        <end position="255"/>
    </location>
</feature>
<feature type="compositionally biased region" description="Basic and acidic residues" evidence="1">
    <location>
        <begin position="256"/>
        <end position="266"/>
    </location>
</feature>
<sequence length="642" mass="70736">MRPITVSRRDPASMEGVHFTGSHGSMSRSTDTDTTNSVSLTGSEARDTFTMDADDLINPAKRDPNFRDDNNNSMNFDTKKGMALSGRRSIGAMSDSGASFQTMITASETVGSVLESPYVTEDASVDCSVLSREASVDPPKVPLSHQEEEAFLKGEDPDFQPEFETISWEQSPKGLSRQSSTRSELTTESFGPAPIARQGSSRPHMSRSRSKRGMSFRKRGSSRMLRSESEPVIQEGDEVANEVTLGATSPVSDFPDSTHSRSEDSVTRSTSSLSRASPMLVLGENRPVRPQAEDLNAEDSTKPSLNDSNMAFVSRSASSFGSADAPGLASSDVSLESTSPGVMSGRATLGSVPQMQSELSPVKEKKKSRSKKEKKSKKGRSRRNDDDSSRSSHRSEATSERYIQRVERLQPESPRRRDSGSSNRSASREDTPRLSHKKSLSASATRGQRPTLHTLFEWSYDDKVAQGSRPRPGNNPADTPKGNKSPVRSRQQVRRASNDGSLRSRSHSRESPRGLLSRSMSMPDLNQDIQQMTMTPKWPKRRFNNSSFHQQFYHKDHEKVRPGVATARRRPKSEGPSVTPQQLLNIMEPCSMREVLAFNGFNDEFGPASNHMVNYADVLDNQSVFTASTGPSSARNLKKSRK</sequence>
<feature type="compositionally biased region" description="Polar residues" evidence="1">
    <location>
        <begin position="176"/>
        <end position="189"/>
    </location>
</feature>
<feature type="compositionally biased region" description="Polar residues" evidence="1">
    <location>
        <begin position="22"/>
        <end position="42"/>
    </location>
</feature>
<feature type="compositionally biased region" description="Basic residues" evidence="1">
    <location>
        <begin position="204"/>
        <end position="221"/>
    </location>
</feature>
<name>A0A7S1V502_9STRA</name>
<organism evidence="2">
    <name type="scientific">Grammatophora oceanica</name>
    <dbReference type="NCBI Taxonomy" id="210454"/>
    <lineage>
        <taxon>Eukaryota</taxon>
        <taxon>Sar</taxon>
        <taxon>Stramenopiles</taxon>
        <taxon>Ochrophyta</taxon>
        <taxon>Bacillariophyta</taxon>
        <taxon>Fragilariophyceae</taxon>
        <taxon>Fragilariophycidae</taxon>
        <taxon>Rhabdonematales</taxon>
        <taxon>Grammatophoraceae</taxon>
        <taxon>Grammatophora</taxon>
    </lineage>
</organism>
<feature type="compositionally biased region" description="Basic and acidic residues" evidence="1">
    <location>
        <begin position="60"/>
        <end position="70"/>
    </location>
</feature>
<feature type="compositionally biased region" description="Basic and acidic residues" evidence="1">
    <location>
        <begin position="382"/>
        <end position="419"/>
    </location>
</feature>